<feature type="active site" evidence="1">
    <location>
        <position position="182"/>
    </location>
</feature>
<feature type="signal peptide" evidence="3">
    <location>
        <begin position="1"/>
        <end position="32"/>
    </location>
</feature>
<dbReference type="AlphaFoldDB" id="A0A177LVF5"/>
<protein>
    <submittedName>
        <fullName evidence="5">Lytic murein transglycosylase B</fullName>
    </submittedName>
</protein>
<feature type="region of interest" description="Disordered" evidence="2">
    <location>
        <begin position="32"/>
        <end position="58"/>
    </location>
</feature>
<dbReference type="PANTHER" id="PTHR30163">
    <property type="entry name" value="MEMBRANE-BOUND LYTIC MUREIN TRANSGLYCOSYLASE B"/>
    <property type="match status" value="1"/>
</dbReference>
<feature type="domain" description="Transglycosylase SLT" evidence="4">
    <location>
        <begin position="82"/>
        <end position="375"/>
    </location>
</feature>
<dbReference type="NCBIfam" id="TIGR02282">
    <property type="entry name" value="MltB"/>
    <property type="match status" value="1"/>
</dbReference>
<dbReference type="Gene3D" id="1.10.8.350">
    <property type="entry name" value="Bacterial muramidase"/>
    <property type="match status" value="1"/>
</dbReference>
<dbReference type="InterPro" id="IPR043426">
    <property type="entry name" value="MltB-like"/>
</dbReference>
<dbReference type="SUPFAM" id="SSF53955">
    <property type="entry name" value="Lysozyme-like"/>
    <property type="match status" value="1"/>
</dbReference>
<evidence type="ECO:0000256" key="3">
    <source>
        <dbReference type="SAM" id="SignalP"/>
    </source>
</evidence>
<evidence type="ECO:0000256" key="1">
    <source>
        <dbReference type="PIRSR" id="PIRSR611757-1"/>
    </source>
</evidence>
<dbReference type="CDD" id="cd13399">
    <property type="entry name" value="Slt35-like"/>
    <property type="match status" value="1"/>
</dbReference>
<organism evidence="5 6">
    <name type="scientific">Methylomonas methanica</name>
    <dbReference type="NCBI Taxonomy" id="421"/>
    <lineage>
        <taxon>Bacteria</taxon>
        <taxon>Pseudomonadati</taxon>
        <taxon>Pseudomonadota</taxon>
        <taxon>Gammaproteobacteria</taxon>
        <taxon>Methylococcales</taxon>
        <taxon>Methylococcaceae</taxon>
        <taxon>Methylomonas</taxon>
    </lineage>
</organism>
<proteinExistence type="predicted"/>
<dbReference type="PANTHER" id="PTHR30163:SF9">
    <property type="entry name" value="MEMBRANE-BOUND LYTIC MUREIN TRANSGLYCOSYLASE B"/>
    <property type="match status" value="1"/>
</dbReference>
<feature type="chain" id="PRO_5008067334" evidence="3">
    <location>
        <begin position="33"/>
        <end position="393"/>
    </location>
</feature>
<dbReference type="GO" id="GO:0009253">
    <property type="term" value="P:peptidoglycan catabolic process"/>
    <property type="evidence" value="ECO:0007669"/>
    <property type="project" value="TreeGrafter"/>
</dbReference>
<name>A0A177LVF5_METMH</name>
<evidence type="ECO:0000313" key="5">
    <source>
        <dbReference type="EMBL" id="OAH96518.1"/>
    </source>
</evidence>
<keyword evidence="3" id="KW-0732">Signal</keyword>
<dbReference type="RefSeq" id="WP_064038907.1">
    <property type="nucleotide sequence ID" value="NZ_LUUH01000113.1"/>
</dbReference>
<gene>
    <name evidence="5" type="ORF">A1353_24095</name>
</gene>
<accession>A0A177LVF5</accession>
<dbReference type="InterPro" id="IPR011757">
    <property type="entry name" value="Lytic_transglycosylase_MltB"/>
</dbReference>
<dbReference type="EMBL" id="LUUH01000113">
    <property type="protein sequence ID" value="OAH96518.1"/>
    <property type="molecule type" value="Genomic_DNA"/>
</dbReference>
<dbReference type="Proteomes" id="UP000077763">
    <property type="component" value="Unassembled WGS sequence"/>
</dbReference>
<sequence>MYTFNTCKVSLQNAGSALLIALLAGCASQPPASDKANNRVRTPTQQTAPNQSRHATPDLRPFASVGGYHATAVSGDYAGYPALNQFIEQMVLKHGFNREYLQGLFSQAKRKQWTLDYLAKSDQGMKGKPSKGGWTRYRAQFLDDRHINAGISFWQQHHATLQRASQQYGVPAEYILGIMAVETTFGSFVGNHRIIDALTTLGFDYQRRGEYFRSELENFLVMSRTEGLDPGKPVGSFAGAMGLGQFMPSSFLQWAVDFNGDGRRDLWNPEDVIGSVANYFAQHGWQAGKPIVSQTRGSFSGIDSLEPGADHAYPLDTLVKAGIEPADTCACDYPLRLLLLRHQTKDEYFLGHPNFYAITRYNQSTHYAMAVHELALAIKRGYQRVAGGLDISG</sequence>
<dbReference type="Pfam" id="PF13406">
    <property type="entry name" value="SLT_2"/>
    <property type="match status" value="1"/>
</dbReference>
<dbReference type="FunFam" id="1.10.8.350:FF:000001">
    <property type="entry name" value="Lytic murein transglycosylase B"/>
    <property type="match status" value="1"/>
</dbReference>
<feature type="compositionally biased region" description="Polar residues" evidence="2">
    <location>
        <begin position="39"/>
        <end position="54"/>
    </location>
</feature>
<comment type="caution">
    <text evidence="5">The sequence shown here is derived from an EMBL/GenBank/DDBJ whole genome shotgun (WGS) entry which is preliminary data.</text>
</comment>
<dbReference type="GO" id="GO:0008933">
    <property type="term" value="F:peptidoglycan lytic transglycosylase activity"/>
    <property type="evidence" value="ECO:0007669"/>
    <property type="project" value="TreeGrafter"/>
</dbReference>
<evidence type="ECO:0000313" key="6">
    <source>
        <dbReference type="Proteomes" id="UP000077763"/>
    </source>
</evidence>
<dbReference type="InterPro" id="IPR023346">
    <property type="entry name" value="Lysozyme-like_dom_sf"/>
</dbReference>
<dbReference type="InterPro" id="IPR031304">
    <property type="entry name" value="SLT_2"/>
</dbReference>
<reference evidence="5 6" key="1">
    <citation type="submission" date="2016-03" db="EMBL/GenBank/DDBJ databases">
        <authorList>
            <person name="Ploux O."/>
        </authorList>
    </citation>
    <scope>NUCLEOTIDE SEQUENCE [LARGE SCALE GENOMIC DNA]</scope>
    <source>
        <strain evidence="5 6">R-45371</strain>
    </source>
</reference>
<dbReference type="Gene3D" id="1.10.530.10">
    <property type="match status" value="1"/>
</dbReference>
<evidence type="ECO:0000256" key="2">
    <source>
        <dbReference type="SAM" id="MobiDB-lite"/>
    </source>
</evidence>
<evidence type="ECO:0000259" key="4">
    <source>
        <dbReference type="Pfam" id="PF13406"/>
    </source>
</evidence>